<comment type="similarity">
    <text evidence="1">Belongs to the COE family.</text>
</comment>
<feature type="compositionally biased region" description="Basic and acidic residues" evidence="2">
    <location>
        <begin position="187"/>
        <end position="232"/>
    </location>
</feature>
<dbReference type="InterPro" id="IPR013783">
    <property type="entry name" value="Ig-like_fold"/>
</dbReference>
<keyword evidence="1" id="KW-0862">Zinc</keyword>
<dbReference type="GO" id="GO:0006355">
    <property type="term" value="P:regulation of DNA-templated transcription"/>
    <property type="evidence" value="ECO:0007669"/>
    <property type="project" value="InterPro"/>
</dbReference>
<keyword evidence="1" id="KW-0863">Zinc-finger</keyword>
<dbReference type="InterPro" id="IPR018350">
    <property type="entry name" value="Transcription_factor_COE_CS"/>
</dbReference>
<keyword evidence="1" id="KW-0539">Nucleus</keyword>
<feature type="compositionally biased region" description="Basic residues" evidence="2">
    <location>
        <begin position="354"/>
        <end position="365"/>
    </location>
</feature>
<dbReference type="Pfam" id="PF16422">
    <property type="entry name" value="COE1_DBD"/>
    <property type="match status" value="2"/>
</dbReference>
<reference evidence="4 5" key="1">
    <citation type="journal article" date="2013" name="Proc. Natl. Acad. Sci. U.S.A.">
        <title>The king cobra genome reveals dynamic gene evolution and adaptation in the snake venom system.</title>
        <authorList>
            <person name="Vonk F.J."/>
            <person name="Casewell N.R."/>
            <person name="Henkel C.V."/>
            <person name="Heimberg A.M."/>
            <person name="Jansen H.J."/>
            <person name="McCleary R.J."/>
            <person name="Kerkkamp H.M."/>
            <person name="Vos R.A."/>
            <person name="Guerreiro I."/>
            <person name="Calvete J.J."/>
            <person name="Wuster W."/>
            <person name="Woods A.E."/>
            <person name="Logan J.M."/>
            <person name="Harrison R.A."/>
            <person name="Castoe T.A."/>
            <person name="de Koning A.P."/>
            <person name="Pollock D.D."/>
            <person name="Yandell M."/>
            <person name="Calderon D."/>
            <person name="Renjifo C."/>
            <person name="Currier R.B."/>
            <person name="Salgado D."/>
            <person name="Pla D."/>
            <person name="Sanz L."/>
            <person name="Hyder A.S."/>
            <person name="Ribeiro J.M."/>
            <person name="Arntzen J.W."/>
            <person name="van den Thillart G.E."/>
            <person name="Boetzer M."/>
            <person name="Pirovano W."/>
            <person name="Dirks R.P."/>
            <person name="Spaink H.P."/>
            <person name="Duboule D."/>
            <person name="McGlinn E."/>
            <person name="Kini R.M."/>
            <person name="Richardson M.K."/>
        </authorList>
    </citation>
    <scope>NUCLEOTIDE SEQUENCE</scope>
    <source>
        <tissue evidence="4">Blood</tissue>
    </source>
</reference>
<accession>V8NKP6</accession>
<keyword evidence="1" id="KW-0217">Developmental protein</keyword>
<evidence type="ECO:0000256" key="2">
    <source>
        <dbReference type="SAM" id="MobiDB-lite"/>
    </source>
</evidence>
<keyword evidence="1" id="KW-0238">DNA-binding</keyword>
<feature type="compositionally biased region" description="Basic and acidic residues" evidence="2">
    <location>
        <begin position="342"/>
        <end position="353"/>
    </location>
</feature>
<dbReference type="GO" id="GO:0008270">
    <property type="term" value="F:zinc ion binding"/>
    <property type="evidence" value="ECO:0007669"/>
    <property type="project" value="UniProtKB-KW"/>
</dbReference>
<feature type="domain" description="Transcription factor COE DNA-binding" evidence="3">
    <location>
        <begin position="15"/>
        <end position="78"/>
    </location>
</feature>
<dbReference type="EMBL" id="AZIM01003369">
    <property type="protein sequence ID" value="ETE62248.1"/>
    <property type="molecule type" value="Genomic_DNA"/>
</dbReference>
<keyword evidence="5" id="KW-1185">Reference proteome</keyword>
<evidence type="ECO:0000256" key="1">
    <source>
        <dbReference type="RuleBase" id="RU004489"/>
    </source>
</evidence>
<proteinExistence type="inferred from homology"/>
<gene>
    <name evidence="4" type="primary">coe3</name>
    <name evidence="4" type="ORF">L345_11999</name>
</gene>
<dbReference type="InterPro" id="IPR032200">
    <property type="entry name" value="COE_DBD"/>
</dbReference>
<evidence type="ECO:0000313" key="4">
    <source>
        <dbReference type="EMBL" id="ETE62248.1"/>
    </source>
</evidence>
<feature type="region of interest" description="Disordered" evidence="2">
    <location>
        <begin position="330"/>
        <end position="372"/>
    </location>
</feature>
<keyword evidence="1" id="KW-0479">Metal-binding</keyword>
<evidence type="ECO:0000313" key="5">
    <source>
        <dbReference type="Proteomes" id="UP000018936"/>
    </source>
</evidence>
<keyword evidence="1" id="KW-0805">Transcription regulation</keyword>
<feature type="non-terminal residue" evidence="4">
    <location>
        <position position="1"/>
    </location>
</feature>
<dbReference type="OrthoDB" id="25246at2759"/>
<feature type="region of interest" description="Disordered" evidence="2">
    <location>
        <begin position="176"/>
        <end position="272"/>
    </location>
</feature>
<feature type="compositionally biased region" description="Basic and acidic residues" evidence="2">
    <location>
        <begin position="240"/>
        <end position="256"/>
    </location>
</feature>
<dbReference type="Gene3D" id="2.60.40.10">
    <property type="entry name" value="Immunoglobulins"/>
    <property type="match status" value="1"/>
</dbReference>
<feature type="domain" description="Transcription factor COE DNA-binding" evidence="3">
    <location>
        <begin position="139"/>
        <end position="190"/>
    </location>
</feature>
<dbReference type="Proteomes" id="UP000018936">
    <property type="component" value="Unassembled WGS sequence"/>
</dbReference>
<dbReference type="GO" id="GO:0005634">
    <property type="term" value="C:nucleus"/>
    <property type="evidence" value="ECO:0007669"/>
    <property type="project" value="UniProtKB-SubCell"/>
</dbReference>
<dbReference type="PROSITE" id="PS01345">
    <property type="entry name" value="COE"/>
    <property type="match status" value="1"/>
</dbReference>
<sequence>MHLLNQRKTLSQSPLQLQETCNNGIGLARAHFEKQPPSNLRKSNFFHFVLAMYDRHGQPVEIERTSFIDFVEKDRVRSKLMPGFCKCLPKHTHNIHTQEIVRIEYPPTLPVAVISIFFPQQNRMERKPTTAFTTGCSCCTVMAIIYEGQDKNPEMCRVLLTHEIMCSRCCDKKSCGNRNETPSDPVIIDRKGGRKGGSKDRRRDVGKEGGMEGKEGGREKGEGGRKEGEGRREGRRKRGGREGGKGRKREMRKEGGMEEGNGEQEGKMEEGRKNQREIFSQVLPQMQPELLEECRQSTRYAPVPGGGVNDGECRWSRPCRVRQHVCPQQFQTRTPGAAIRGGGEEKQKEEEKKKGYRRRRRRRLKASPPTLTTLFSPSQLITPHAIRVQTPPRHIPGVVEVTLSYKSKQFCKGAPGRFVYTGKRRA</sequence>
<name>V8NKP6_OPHHA</name>
<organism evidence="4 5">
    <name type="scientific">Ophiophagus hannah</name>
    <name type="common">King cobra</name>
    <name type="synonym">Naja hannah</name>
    <dbReference type="NCBI Taxonomy" id="8665"/>
    <lineage>
        <taxon>Eukaryota</taxon>
        <taxon>Metazoa</taxon>
        <taxon>Chordata</taxon>
        <taxon>Craniata</taxon>
        <taxon>Vertebrata</taxon>
        <taxon>Euteleostomi</taxon>
        <taxon>Lepidosauria</taxon>
        <taxon>Squamata</taxon>
        <taxon>Bifurcata</taxon>
        <taxon>Unidentata</taxon>
        <taxon>Episquamata</taxon>
        <taxon>Toxicofera</taxon>
        <taxon>Serpentes</taxon>
        <taxon>Colubroidea</taxon>
        <taxon>Elapidae</taxon>
        <taxon>Elapinae</taxon>
        <taxon>Ophiophagus</taxon>
    </lineage>
</organism>
<protein>
    <submittedName>
        <fullName evidence="4">Transcription factor COE3</fullName>
    </submittedName>
</protein>
<comment type="subcellular location">
    <subcellularLocation>
        <location evidence="1">Nucleus</location>
    </subcellularLocation>
</comment>
<dbReference type="PANTHER" id="PTHR10747">
    <property type="entry name" value="TRANSCRIPTION FACTOR COE FAMILY MEMBER"/>
    <property type="match status" value="1"/>
</dbReference>
<dbReference type="GO" id="GO:0003677">
    <property type="term" value="F:DNA binding"/>
    <property type="evidence" value="ECO:0007669"/>
    <property type="project" value="UniProtKB-KW"/>
</dbReference>
<dbReference type="AlphaFoldDB" id="V8NKP6"/>
<keyword evidence="1" id="KW-0804">Transcription</keyword>
<evidence type="ECO:0000259" key="3">
    <source>
        <dbReference type="Pfam" id="PF16422"/>
    </source>
</evidence>
<comment type="caution">
    <text evidence="4">The sequence shown here is derived from an EMBL/GenBank/DDBJ whole genome shotgun (WGS) entry which is preliminary data.</text>
</comment>
<dbReference type="Gene3D" id="2.60.40.3180">
    <property type="entry name" value="Transcription factor COE1, DNA-binding domain"/>
    <property type="match status" value="1"/>
</dbReference>
<dbReference type="InterPro" id="IPR038173">
    <property type="entry name" value="COE_DBD_sf"/>
</dbReference>
<dbReference type="InterPro" id="IPR003523">
    <property type="entry name" value="Transcription_factor_COE"/>
</dbReference>